<accession>A0A0S4NDG7</accession>
<dbReference type="OrthoDB" id="9810822at2"/>
<keyword evidence="1" id="KW-0472">Membrane</keyword>
<keyword evidence="1" id="KW-1133">Transmembrane helix</keyword>
<accession>A0A0P1LIU3</accession>
<evidence type="ECO:0000313" key="4">
    <source>
        <dbReference type="Proteomes" id="UP000182011"/>
    </source>
</evidence>
<accession>A0A0P1M887</accession>
<gene>
    <name evidence="3" type="ORF">JGI4_02097</name>
    <name evidence="2" type="ORF">JGI8_01018</name>
</gene>
<dbReference type="Proteomes" id="UP000182011">
    <property type="component" value="Unassembled WGS sequence"/>
</dbReference>
<dbReference type="EMBL" id="FAOP01000009">
    <property type="protein sequence ID" value="CUU08451.1"/>
    <property type="molecule type" value="Genomic_DNA"/>
</dbReference>
<dbReference type="STRING" id="1633631.GCA_001442925_02090"/>
<evidence type="ECO:0000256" key="1">
    <source>
        <dbReference type="SAM" id="Phobius"/>
    </source>
</evidence>
<evidence type="ECO:0000313" key="3">
    <source>
        <dbReference type="EMBL" id="CUU08451.1"/>
    </source>
</evidence>
<accession>A0A0P1MJJ7</accession>
<organism evidence="3 4">
    <name type="scientific">Candidatus Kryptonium thompsonii</name>
    <dbReference type="NCBI Taxonomy" id="1633631"/>
    <lineage>
        <taxon>Bacteria</taxon>
        <taxon>Pseudomonadati</taxon>
        <taxon>Candidatus Kryptoniota</taxon>
        <taxon>Candidatus Kryptonium</taxon>
    </lineage>
</organism>
<accession>A0A0P1MBH7</accession>
<accession>A0A0N7MPK1</accession>
<sequence length="150" mass="17139">MRHAKIKKLVSEYIDGELKNNIELVKEHIKTCEECAQLFRLHSLVRETLKENTIEVSPYLFTRIQAKLKERKSQQPLWDYIIGFSKELAVVLILIFMLLLGIELISSRSSVKIEEAILSESPSIQKVISSGGDLTKDDVLELTLSNGKRK</sequence>
<dbReference type="EMBL" id="CZVI01000011">
    <property type="protein sequence ID" value="CUS86618.1"/>
    <property type="molecule type" value="Genomic_DNA"/>
</dbReference>
<evidence type="ECO:0008006" key="6">
    <source>
        <dbReference type="Google" id="ProtNLM"/>
    </source>
</evidence>
<accession>A0A0P1M6E6</accession>
<feature type="transmembrane region" description="Helical" evidence="1">
    <location>
        <begin position="77"/>
        <end position="102"/>
    </location>
</feature>
<reference evidence="3 4" key="1">
    <citation type="submission" date="2015-11" db="EMBL/GenBank/DDBJ databases">
        <authorList>
            <person name="Zhang Y."/>
            <person name="Guo Z."/>
        </authorList>
    </citation>
    <scope>NUCLEOTIDE SEQUENCE [LARGE SCALE GENOMIC DNA]</scope>
    <source>
        <strain evidence="3">JGI-4</strain>
    </source>
</reference>
<dbReference type="RefSeq" id="WP_047133483.1">
    <property type="nucleotide sequence ID" value="NZ_CZVI01000011.1"/>
</dbReference>
<keyword evidence="5" id="KW-1185">Reference proteome</keyword>
<protein>
    <recommendedName>
        <fullName evidence="6">Zinc-finger</fullName>
    </recommendedName>
</protein>
<keyword evidence="1" id="KW-0812">Transmembrane</keyword>
<accession>A0A0P1LQB1</accession>
<reference evidence="2 5" key="2">
    <citation type="submission" date="2015-11" db="EMBL/GenBank/DDBJ databases">
        <authorList>
            <person name="Varghese N."/>
        </authorList>
    </citation>
    <scope>NUCLEOTIDE SEQUENCE [LARGE SCALE GENOMIC DNA]</scope>
    <source>
        <strain evidence="2 5">JGI-8</strain>
    </source>
</reference>
<dbReference type="AlphaFoldDB" id="A0A0P1P9C3"/>
<evidence type="ECO:0000313" key="2">
    <source>
        <dbReference type="EMBL" id="CUS86618.1"/>
    </source>
</evidence>
<proteinExistence type="predicted"/>
<accession>A0A0P1P283</accession>
<name>A0A0P1P9C3_9BACT</name>
<evidence type="ECO:0000313" key="5">
    <source>
        <dbReference type="Proteomes" id="UP000182200"/>
    </source>
</evidence>
<accession>A0A0P1LWP7</accession>
<dbReference type="Proteomes" id="UP000182200">
    <property type="component" value="Unassembled WGS sequence"/>
</dbReference>
<accession>A0A0P1P9C3</accession>